<organism evidence="1 2">
    <name type="scientific">Mizuhopecten yessoensis</name>
    <name type="common">Japanese scallop</name>
    <name type="synonym">Patinopecten yessoensis</name>
    <dbReference type="NCBI Taxonomy" id="6573"/>
    <lineage>
        <taxon>Eukaryota</taxon>
        <taxon>Metazoa</taxon>
        <taxon>Spiralia</taxon>
        <taxon>Lophotrochozoa</taxon>
        <taxon>Mollusca</taxon>
        <taxon>Bivalvia</taxon>
        <taxon>Autobranchia</taxon>
        <taxon>Pteriomorphia</taxon>
        <taxon>Pectinida</taxon>
        <taxon>Pectinoidea</taxon>
        <taxon>Pectinidae</taxon>
        <taxon>Mizuhopecten</taxon>
    </lineage>
</organism>
<accession>A0A210QJ85</accession>
<evidence type="ECO:0000313" key="1">
    <source>
        <dbReference type="EMBL" id="OWF48803.1"/>
    </source>
</evidence>
<dbReference type="STRING" id="6573.A0A210QJ85"/>
<sequence length="131" mass="15072">MVIESRLRNAAIPKDWKNNNCESMNHIIKLLGDSKISKVPELIQRLDTILQLQYSDVRRSLHGTVDYELAAHAQHFKLSTVVWRKLSTFDKARKVDKFLKYVWKKTAFLTSTNGMLTIPKTTAIAKKTGTR</sequence>
<dbReference type="AlphaFoldDB" id="A0A210QJ85"/>
<proteinExistence type="predicted"/>
<evidence type="ECO:0000313" key="2">
    <source>
        <dbReference type="Proteomes" id="UP000242188"/>
    </source>
</evidence>
<name>A0A210QJ85_MIZYE</name>
<protein>
    <submittedName>
        <fullName evidence="1">Uncharacterized protein</fullName>
    </submittedName>
</protein>
<dbReference type="Proteomes" id="UP000242188">
    <property type="component" value="Unassembled WGS sequence"/>
</dbReference>
<gene>
    <name evidence="1" type="ORF">KP79_PYT25839</name>
</gene>
<comment type="caution">
    <text evidence="1">The sequence shown here is derived from an EMBL/GenBank/DDBJ whole genome shotgun (WGS) entry which is preliminary data.</text>
</comment>
<keyword evidence="2" id="KW-1185">Reference proteome</keyword>
<reference evidence="1 2" key="1">
    <citation type="journal article" date="2017" name="Nat. Ecol. Evol.">
        <title>Scallop genome provides insights into evolution of bilaterian karyotype and development.</title>
        <authorList>
            <person name="Wang S."/>
            <person name="Zhang J."/>
            <person name="Jiao W."/>
            <person name="Li J."/>
            <person name="Xun X."/>
            <person name="Sun Y."/>
            <person name="Guo X."/>
            <person name="Huan P."/>
            <person name="Dong B."/>
            <person name="Zhang L."/>
            <person name="Hu X."/>
            <person name="Sun X."/>
            <person name="Wang J."/>
            <person name="Zhao C."/>
            <person name="Wang Y."/>
            <person name="Wang D."/>
            <person name="Huang X."/>
            <person name="Wang R."/>
            <person name="Lv J."/>
            <person name="Li Y."/>
            <person name="Zhang Z."/>
            <person name="Liu B."/>
            <person name="Lu W."/>
            <person name="Hui Y."/>
            <person name="Liang J."/>
            <person name="Zhou Z."/>
            <person name="Hou R."/>
            <person name="Li X."/>
            <person name="Liu Y."/>
            <person name="Li H."/>
            <person name="Ning X."/>
            <person name="Lin Y."/>
            <person name="Zhao L."/>
            <person name="Xing Q."/>
            <person name="Dou J."/>
            <person name="Li Y."/>
            <person name="Mao J."/>
            <person name="Guo H."/>
            <person name="Dou H."/>
            <person name="Li T."/>
            <person name="Mu C."/>
            <person name="Jiang W."/>
            <person name="Fu Q."/>
            <person name="Fu X."/>
            <person name="Miao Y."/>
            <person name="Liu J."/>
            <person name="Yu Q."/>
            <person name="Li R."/>
            <person name="Liao H."/>
            <person name="Li X."/>
            <person name="Kong Y."/>
            <person name="Jiang Z."/>
            <person name="Chourrout D."/>
            <person name="Li R."/>
            <person name="Bao Z."/>
        </authorList>
    </citation>
    <scope>NUCLEOTIDE SEQUENCE [LARGE SCALE GENOMIC DNA]</scope>
    <source>
        <strain evidence="1 2">PY_sf001</strain>
    </source>
</reference>
<dbReference type="EMBL" id="NEDP02003383">
    <property type="protein sequence ID" value="OWF48803.1"/>
    <property type="molecule type" value="Genomic_DNA"/>
</dbReference>